<reference evidence="2 3" key="1">
    <citation type="submission" date="2021-08" db="EMBL/GenBank/DDBJ databases">
        <title>Draft Genome Sequence of Phanerochaete sordida strain YK-624.</title>
        <authorList>
            <person name="Mori T."/>
            <person name="Dohra H."/>
            <person name="Suzuki T."/>
            <person name="Kawagishi H."/>
            <person name="Hirai H."/>
        </authorList>
    </citation>
    <scope>NUCLEOTIDE SEQUENCE [LARGE SCALE GENOMIC DNA]</scope>
    <source>
        <strain evidence="2 3">YK-624</strain>
    </source>
</reference>
<name>A0A9P3L792_9APHY</name>
<dbReference type="EMBL" id="BPQB01000001">
    <property type="protein sequence ID" value="GJE84685.1"/>
    <property type="molecule type" value="Genomic_DNA"/>
</dbReference>
<feature type="domain" description="DUF6533" evidence="1">
    <location>
        <begin position="17"/>
        <end position="62"/>
    </location>
</feature>
<proteinExistence type="predicted"/>
<gene>
    <name evidence="2" type="ORF">PsYK624_007610</name>
</gene>
<dbReference type="AlphaFoldDB" id="A0A9P3L792"/>
<dbReference type="Pfam" id="PF20151">
    <property type="entry name" value="DUF6533"/>
    <property type="match status" value="1"/>
</dbReference>
<dbReference type="InterPro" id="IPR045340">
    <property type="entry name" value="DUF6533"/>
</dbReference>
<protein>
    <recommendedName>
        <fullName evidence="1">DUF6533 domain-containing protein</fullName>
    </recommendedName>
</protein>
<evidence type="ECO:0000259" key="1">
    <source>
        <dbReference type="Pfam" id="PF20151"/>
    </source>
</evidence>
<dbReference type="OrthoDB" id="2745134at2759"/>
<organism evidence="2 3">
    <name type="scientific">Phanerochaete sordida</name>
    <dbReference type="NCBI Taxonomy" id="48140"/>
    <lineage>
        <taxon>Eukaryota</taxon>
        <taxon>Fungi</taxon>
        <taxon>Dikarya</taxon>
        <taxon>Basidiomycota</taxon>
        <taxon>Agaricomycotina</taxon>
        <taxon>Agaricomycetes</taxon>
        <taxon>Polyporales</taxon>
        <taxon>Phanerochaetaceae</taxon>
        <taxon>Phanerochaete</taxon>
    </lineage>
</organism>
<dbReference type="Proteomes" id="UP000703269">
    <property type="component" value="Unassembled WGS sequence"/>
</dbReference>
<evidence type="ECO:0000313" key="3">
    <source>
        <dbReference type="Proteomes" id="UP000703269"/>
    </source>
</evidence>
<accession>A0A9P3L792</accession>
<sequence length="80" mass="8936">MASFSIQALTLLIDGTYSTVATTALVAYEFLITIQLEIDTVWRRPWTATSLLLLSTRWVMVLSAVLNLVPHSPAYVPRIN</sequence>
<keyword evidence="3" id="KW-1185">Reference proteome</keyword>
<comment type="caution">
    <text evidence="2">The sequence shown here is derived from an EMBL/GenBank/DDBJ whole genome shotgun (WGS) entry which is preliminary data.</text>
</comment>
<evidence type="ECO:0000313" key="2">
    <source>
        <dbReference type="EMBL" id="GJE84685.1"/>
    </source>
</evidence>